<evidence type="ECO:0000256" key="7">
    <source>
        <dbReference type="SAM" id="Phobius"/>
    </source>
</evidence>
<dbReference type="PROSITE" id="PS01114">
    <property type="entry name" value="GPR1_FUN34_YAAH"/>
    <property type="match status" value="1"/>
</dbReference>
<reference evidence="8" key="1">
    <citation type="submission" date="2020-06" db="EMBL/GenBank/DDBJ databases">
        <title>WGS assembly of Ceratodon purpureus strain R40.</title>
        <authorList>
            <person name="Carey S.B."/>
            <person name="Jenkins J."/>
            <person name="Shu S."/>
            <person name="Lovell J.T."/>
            <person name="Sreedasyam A."/>
            <person name="Maumus F."/>
            <person name="Tiley G.P."/>
            <person name="Fernandez-Pozo N."/>
            <person name="Barry K."/>
            <person name="Chen C."/>
            <person name="Wang M."/>
            <person name="Lipzen A."/>
            <person name="Daum C."/>
            <person name="Saski C.A."/>
            <person name="Payton A.C."/>
            <person name="Mcbreen J.C."/>
            <person name="Conrad R.E."/>
            <person name="Kollar L.M."/>
            <person name="Olsson S."/>
            <person name="Huttunen S."/>
            <person name="Landis J.B."/>
            <person name="Wickett N.J."/>
            <person name="Johnson M.G."/>
            <person name="Rensing S.A."/>
            <person name="Grimwood J."/>
            <person name="Schmutz J."/>
            <person name="Mcdaniel S.F."/>
        </authorList>
    </citation>
    <scope>NUCLEOTIDE SEQUENCE</scope>
    <source>
        <strain evidence="8">R40</strain>
    </source>
</reference>
<sequence>MAENGQKTLHDRNGADGPEVGKHVTHPPSPHFHHVANPAPLGLMGFALTTFVLSCYNAGIFGISVTSPPNVVTGLALFYGGLAQLLAGMWEFKTGNTFGATAFASYGAFWLSYAAILIPWFGVHDGYLGHEQDVAPAIAIFLLGWTIFTFMMWFGTLKTNLALSALFAFLTVTFLLLTIAEYKGTQGHRIKRAGGFFGIFTAIIAWYLGLAGILTHDNCYFTLPVGHLNRRH</sequence>
<dbReference type="Proteomes" id="UP000822688">
    <property type="component" value="Chromosome 12"/>
</dbReference>
<comment type="subcellular location">
    <subcellularLocation>
        <location evidence="1">Membrane</location>
        <topology evidence="1">Multi-pass membrane protein</topology>
    </subcellularLocation>
</comment>
<dbReference type="EMBL" id="CM026433">
    <property type="protein sequence ID" value="KAG0553965.1"/>
    <property type="molecule type" value="Genomic_DNA"/>
</dbReference>
<protein>
    <submittedName>
        <fullName evidence="8">Uncharacterized protein</fullName>
    </submittedName>
</protein>
<evidence type="ECO:0000256" key="4">
    <source>
        <dbReference type="ARBA" id="ARBA00022989"/>
    </source>
</evidence>
<feature type="compositionally biased region" description="Basic and acidic residues" evidence="6">
    <location>
        <begin position="8"/>
        <end position="22"/>
    </location>
</feature>
<name>A0A8T0G690_CERPU</name>
<feature type="transmembrane region" description="Helical" evidence="7">
    <location>
        <begin position="194"/>
        <end position="214"/>
    </location>
</feature>
<evidence type="ECO:0000256" key="5">
    <source>
        <dbReference type="ARBA" id="ARBA00023136"/>
    </source>
</evidence>
<organism evidence="8 9">
    <name type="scientific">Ceratodon purpureus</name>
    <name type="common">Fire moss</name>
    <name type="synonym">Dicranum purpureum</name>
    <dbReference type="NCBI Taxonomy" id="3225"/>
    <lineage>
        <taxon>Eukaryota</taxon>
        <taxon>Viridiplantae</taxon>
        <taxon>Streptophyta</taxon>
        <taxon>Embryophyta</taxon>
        <taxon>Bryophyta</taxon>
        <taxon>Bryophytina</taxon>
        <taxon>Bryopsida</taxon>
        <taxon>Dicranidae</taxon>
        <taxon>Pseudoditrichales</taxon>
        <taxon>Ditrichaceae</taxon>
        <taxon>Ceratodon</taxon>
    </lineage>
</organism>
<keyword evidence="3 7" id="KW-0812">Transmembrane</keyword>
<proteinExistence type="inferred from homology"/>
<evidence type="ECO:0000256" key="2">
    <source>
        <dbReference type="ARBA" id="ARBA00005587"/>
    </source>
</evidence>
<feature type="region of interest" description="Disordered" evidence="6">
    <location>
        <begin position="1"/>
        <end position="29"/>
    </location>
</feature>
<feature type="transmembrane region" description="Helical" evidence="7">
    <location>
        <begin position="102"/>
        <end position="122"/>
    </location>
</feature>
<dbReference type="AlphaFoldDB" id="A0A8T0G690"/>
<evidence type="ECO:0000313" key="8">
    <source>
        <dbReference type="EMBL" id="KAG0553967.1"/>
    </source>
</evidence>
<comment type="caution">
    <text evidence="8">The sequence shown here is derived from an EMBL/GenBank/DDBJ whole genome shotgun (WGS) entry which is preliminary data.</text>
</comment>
<keyword evidence="4 7" id="KW-1133">Transmembrane helix</keyword>
<dbReference type="EMBL" id="CM026433">
    <property type="protein sequence ID" value="KAG0553966.1"/>
    <property type="molecule type" value="Genomic_DNA"/>
</dbReference>
<feature type="transmembrane region" description="Helical" evidence="7">
    <location>
        <begin position="161"/>
        <end position="182"/>
    </location>
</feature>
<comment type="similarity">
    <text evidence="2">Belongs to the acetate uptake transporter (AceTr) (TC 2.A.96) family.</text>
</comment>
<gene>
    <name evidence="8" type="ORF">KC19_12G052500</name>
</gene>
<dbReference type="GO" id="GO:0015123">
    <property type="term" value="F:acetate transmembrane transporter activity"/>
    <property type="evidence" value="ECO:0007669"/>
    <property type="project" value="TreeGrafter"/>
</dbReference>
<dbReference type="NCBIfam" id="NF038013">
    <property type="entry name" value="AceTr_1"/>
    <property type="match status" value="1"/>
</dbReference>
<evidence type="ECO:0000256" key="1">
    <source>
        <dbReference type="ARBA" id="ARBA00004141"/>
    </source>
</evidence>
<dbReference type="EMBL" id="CM026433">
    <property type="protein sequence ID" value="KAG0553967.1"/>
    <property type="molecule type" value="Genomic_DNA"/>
</dbReference>
<feature type="transmembrane region" description="Helical" evidence="7">
    <location>
        <begin position="39"/>
        <end position="59"/>
    </location>
</feature>
<evidence type="ECO:0000256" key="3">
    <source>
        <dbReference type="ARBA" id="ARBA00022692"/>
    </source>
</evidence>
<keyword evidence="5 7" id="KW-0472">Membrane</keyword>
<dbReference type="Pfam" id="PF01184">
    <property type="entry name" value="Gpr1_Fun34_YaaH"/>
    <property type="match status" value="1"/>
</dbReference>
<evidence type="ECO:0000256" key="6">
    <source>
        <dbReference type="SAM" id="MobiDB-lite"/>
    </source>
</evidence>
<keyword evidence="9" id="KW-1185">Reference proteome</keyword>
<dbReference type="PANTHER" id="PTHR31123">
    <property type="entry name" value="ACCUMULATION OF DYADS PROTEIN 2-RELATED"/>
    <property type="match status" value="1"/>
</dbReference>
<dbReference type="GO" id="GO:0005886">
    <property type="term" value="C:plasma membrane"/>
    <property type="evidence" value="ECO:0007669"/>
    <property type="project" value="TreeGrafter"/>
</dbReference>
<feature type="transmembrane region" description="Helical" evidence="7">
    <location>
        <begin position="71"/>
        <end position="90"/>
    </location>
</feature>
<dbReference type="InterPro" id="IPR051633">
    <property type="entry name" value="AceTr"/>
</dbReference>
<dbReference type="InterPro" id="IPR000791">
    <property type="entry name" value="Gpr1/Fun34/SatP-like"/>
</dbReference>
<evidence type="ECO:0000313" key="9">
    <source>
        <dbReference type="Proteomes" id="UP000822688"/>
    </source>
</evidence>
<dbReference type="InterPro" id="IPR047622">
    <property type="entry name" value="GPR1_FUN34_YAAH"/>
</dbReference>
<dbReference type="PANTHER" id="PTHR31123:SF1">
    <property type="entry name" value="ACCUMULATION OF DYADS PROTEIN 2-RELATED"/>
    <property type="match status" value="1"/>
</dbReference>
<feature type="transmembrane region" description="Helical" evidence="7">
    <location>
        <begin position="134"/>
        <end position="155"/>
    </location>
</feature>
<accession>A0A8T0G690</accession>